<organism evidence="1">
    <name type="scientific">Ostreococcus mediterraneus virus 2</name>
    <dbReference type="NCBI Taxonomy" id="2726183"/>
    <lineage>
        <taxon>Viruses</taxon>
        <taxon>Varidnaviria</taxon>
        <taxon>Bamfordvirae</taxon>
        <taxon>Nucleocytoviricota</taxon>
        <taxon>Megaviricetes</taxon>
        <taxon>Algavirales</taxon>
        <taxon>Phycodnaviridae</taxon>
        <taxon>Prasinovirus</taxon>
    </lineage>
</organism>
<accession>A0A6H1QU65</accession>
<evidence type="ECO:0000313" key="1">
    <source>
        <dbReference type="EMBL" id="QIZ31244.1"/>
    </source>
</evidence>
<protein>
    <submittedName>
        <fullName evidence="1">Uncharacterized protein</fullName>
    </submittedName>
</protein>
<proteinExistence type="predicted"/>
<name>A0A6H1QU65_9PHYC</name>
<reference evidence="1" key="1">
    <citation type="journal article" date="2020" name="Sci. Adv.">
        <title>Virus-host coexistence in phytoplankton through the genomic lens.</title>
        <authorList>
            <person name="Yau S."/>
            <person name="Krasovec M."/>
            <person name="Benites L.F."/>
            <person name="Rombauts S."/>
            <person name="Groussin M."/>
            <person name="Vancaester E."/>
            <person name="Aury J.M."/>
            <person name="Derelle E."/>
            <person name="Desdevises Y."/>
            <person name="Escande M.L."/>
            <person name="Grimsley N."/>
            <person name="Guy J."/>
            <person name="Moreau H."/>
            <person name="Sanchez-Brosseau S."/>
            <person name="van de Peer Y."/>
            <person name="Vandepoele K."/>
            <person name="Gourbiere S."/>
            <person name="Piganeau G."/>
        </authorList>
    </citation>
    <scope>NUCLEOTIDE SEQUENCE</scope>
    <source>
        <strain evidence="1">OmV2</strain>
    </source>
</reference>
<sequence>MVDIQRAYFNGHRGWMSAKTGRVRFGNTIYSNILEAIKYLSQK</sequence>
<dbReference type="EMBL" id="MN688676">
    <property type="protein sequence ID" value="QIZ31244.1"/>
    <property type="molecule type" value="Genomic_DNA"/>
</dbReference>
<gene>
    <name evidence="1" type="ORF">orf00276</name>
</gene>